<feature type="compositionally biased region" description="Polar residues" evidence="11">
    <location>
        <begin position="13"/>
        <end position="23"/>
    </location>
</feature>
<dbReference type="Proteomes" id="UP000694569">
    <property type="component" value="Unplaced"/>
</dbReference>
<dbReference type="GO" id="GO:0007064">
    <property type="term" value="P:mitotic sister chromatid cohesion"/>
    <property type="evidence" value="ECO:0007669"/>
    <property type="project" value="TreeGrafter"/>
</dbReference>
<dbReference type="GO" id="GO:0007507">
    <property type="term" value="P:heart development"/>
    <property type="evidence" value="ECO:0007669"/>
    <property type="project" value="Ensembl"/>
</dbReference>
<evidence type="ECO:0000256" key="8">
    <source>
        <dbReference type="ARBA" id="ARBA00023306"/>
    </source>
</evidence>
<gene>
    <name evidence="14" type="primary">ESCO2</name>
</gene>
<feature type="domain" description="N-acetyltransferase ESCO acetyl-transferase" evidence="13">
    <location>
        <begin position="578"/>
        <end position="645"/>
    </location>
</feature>
<comment type="catalytic activity">
    <reaction evidence="10">
        <text>L-lysyl-[protein] + acetyl-CoA = N(6)-acetyl-L-lysyl-[protein] + CoA + H(+)</text>
        <dbReference type="Rhea" id="RHEA:45948"/>
        <dbReference type="Rhea" id="RHEA-COMP:9752"/>
        <dbReference type="Rhea" id="RHEA-COMP:10731"/>
        <dbReference type="ChEBI" id="CHEBI:15378"/>
        <dbReference type="ChEBI" id="CHEBI:29969"/>
        <dbReference type="ChEBI" id="CHEBI:57287"/>
        <dbReference type="ChEBI" id="CHEBI:57288"/>
        <dbReference type="ChEBI" id="CHEBI:61930"/>
    </reaction>
</comment>
<evidence type="ECO:0000256" key="11">
    <source>
        <dbReference type="SAM" id="MobiDB-lite"/>
    </source>
</evidence>
<feature type="compositionally biased region" description="Basic residues" evidence="11">
    <location>
        <begin position="165"/>
        <end position="182"/>
    </location>
</feature>
<accession>A0A8C5MGX9</accession>
<keyword evidence="7" id="KW-0539">Nucleus</keyword>
<evidence type="ECO:0000256" key="10">
    <source>
        <dbReference type="ARBA" id="ARBA00047902"/>
    </source>
</evidence>
<evidence type="ECO:0000256" key="4">
    <source>
        <dbReference type="ARBA" id="ARBA00022723"/>
    </source>
</evidence>
<feature type="compositionally biased region" description="Basic residues" evidence="11">
    <location>
        <begin position="1"/>
        <end position="12"/>
    </location>
</feature>
<dbReference type="Pfam" id="PF13878">
    <property type="entry name" value="zf-C2H2_3"/>
    <property type="match status" value="1"/>
</dbReference>
<dbReference type="Ensembl" id="ENSLLET00000014731.1">
    <property type="protein sequence ID" value="ENSLLEP00000014175.1"/>
    <property type="gene ID" value="ENSLLEG00000008998.1"/>
</dbReference>
<name>A0A8C5MGX9_9ANUR</name>
<dbReference type="GO" id="GO:0000278">
    <property type="term" value="P:mitotic cell cycle"/>
    <property type="evidence" value="ECO:0007669"/>
    <property type="project" value="Ensembl"/>
</dbReference>
<feature type="compositionally biased region" description="Basic and acidic residues" evidence="11">
    <location>
        <begin position="57"/>
        <end position="68"/>
    </location>
</feature>
<keyword evidence="8" id="KW-0131">Cell cycle</keyword>
<evidence type="ECO:0000313" key="14">
    <source>
        <dbReference type="Ensembl" id="ENSLLEP00000014175.1"/>
    </source>
</evidence>
<dbReference type="GO" id="GO:0005634">
    <property type="term" value="C:nucleus"/>
    <property type="evidence" value="ECO:0007669"/>
    <property type="project" value="UniProtKB-SubCell"/>
</dbReference>
<dbReference type="InterPro" id="IPR028005">
    <property type="entry name" value="AcTrfase_ESCO_Znf_dom"/>
</dbReference>
<dbReference type="Pfam" id="PF13880">
    <property type="entry name" value="Acetyltransf_13"/>
    <property type="match status" value="1"/>
</dbReference>
<feature type="domain" description="N-acetyltransferase ESCO zinc-finger" evidence="12">
    <location>
        <begin position="420"/>
        <end position="459"/>
    </location>
</feature>
<dbReference type="InterPro" id="IPR028009">
    <property type="entry name" value="ESCO_Acetyltransf_dom"/>
</dbReference>
<dbReference type="PANTHER" id="PTHR45884:SF3">
    <property type="entry name" value="N-ACETYLTRANSFERASE ESCO2"/>
    <property type="match status" value="1"/>
</dbReference>
<dbReference type="OrthoDB" id="428854at2759"/>
<dbReference type="GO" id="GO:0031101">
    <property type="term" value="P:fin regeneration"/>
    <property type="evidence" value="ECO:0007669"/>
    <property type="project" value="Ensembl"/>
</dbReference>
<feature type="compositionally biased region" description="Basic and acidic residues" evidence="11">
    <location>
        <begin position="183"/>
        <end position="213"/>
    </location>
</feature>
<comment type="subcellular location">
    <subcellularLocation>
        <location evidence="1">Nucleus</location>
    </subcellularLocation>
</comment>
<keyword evidence="5" id="KW-0863">Zinc-finger</keyword>
<evidence type="ECO:0000256" key="2">
    <source>
        <dbReference type="ARBA" id="ARBA00005816"/>
    </source>
</evidence>
<feature type="compositionally biased region" description="Basic and acidic residues" evidence="11">
    <location>
        <begin position="294"/>
        <end position="306"/>
    </location>
</feature>
<keyword evidence="4" id="KW-0479">Metal-binding</keyword>
<dbReference type="GO" id="GO:0008270">
    <property type="term" value="F:zinc ion binding"/>
    <property type="evidence" value="ECO:0007669"/>
    <property type="project" value="UniProtKB-KW"/>
</dbReference>
<feature type="region of interest" description="Disordered" evidence="11">
    <location>
        <begin position="125"/>
        <end position="237"/>
    </location>
</feature>
<keyword evidence="15" id="KW-1185">Reference proteome</keyword>
<comment type="similarity">
    <text evidence="2">Belongs to the acetyltransferase family. ECO subfamily.</text>
</comment>
<feature type="region of interest" description="Disordered" evidence="11">
    <location>
        <begin position="1"/>
        <end position="113"/>
    </location>
</feature>
<dbReference type="GeneTree" id="ENSGT00940000158598"/>
<organism evidence="14 15">
    <name type="scientific">Leptobrachium leishanense</name>
    <name type="common">Leishan spiny toad</name>
    <dbReference type="NCBI Taxonomy" id="445787"/>
    <lineage>
        <taxon>Eukaryota</taxon>
        <taxon>Metazoa</taxon>
        <taxon>Chordata</taxon>
        <taxon>Craniata</taxon>
        <taxon>Vertebrata</taxon>
        <taxon>Euteleostomi</taxon>
        <taxon>Amphibia</taxon>
        <taxon>Batrachia</taxon>
        <taxon>Anura</taxon>
        <taxon>Pelobatoidea</taxon>
        <taxon>Megophryidae</taxon>
        <taxon>Leptobrachium</taxon>
    </lineage>
</organism>
<dbReference type="GO" id="GO:1990523">
    <property type="term" value="P:bone regeneration"/>
    <property type="evidence" value="ECO:0007669"/>
    <property type="project" value="Ensembl"/>
</dbReference>
<evidence type="ECO:0000256" key="5">
    <source>
        <dbReference type="ARBA" id="ARBA00022771"/>
    </source>
</evidence>
<reference evidence="14" key="1">
    <citation type="submission" date="2025-08" db="UniProtKB">
        <authorList>
            <consortium name="Ensembl"/>
        </authorList>
    </citation>
    <scope>IDENTIFICATION</scope>
</reference>
<sequence length="649" mass="70967">MAPSTPRKRKHSSANSEGRQSAFGTPVKKLMVDFNPLTTRSSNRSKTMKTSSTPGYRDGEDHADKENVWESPVKTNAARKLLTSPVQAATTPGITHSSSPRAGSGSKPSVPTISFYKKGSVYVTPLDRKRIKETNMSAGNRGEGSFSSPDKPTKSPVLNDLYRFPHSKKQGVKANRNRGKAATKRDGKAATKRDGKAATKRDGKAATKSDRKALPASPPPVKPATPVEGPASVCGDKTGLLGFKMKQRPKLTIGAAFFATRKRPHSVPKRPSPNVKFLPSVKPVARPGSAPCEIIREGHKKQEEALRSSPGDQKGTEEPGVTQKIIGDRVAKQGQPEAFKTLVALESQLDMDEPILKSSDKKDSTIYPIFSTPAATKKRSFDLRGELSSPVCSSTPSASLSALHRPSRKKKEASKACEDQLIIDAGQKHFGPVSCSTCGMIYSAASLEDEAQHVQYHQRLLEGIRYVGWKKERVVAEFWDGKILMISPDDPKYALKKAEEVRELVDTELGFQQSTLTCPKKTKSYLFVSNEKKIVGCVIAEPIKQAYRVLAEPSSPGSESRDASDRHRAWRCSTAPESAVCGISRIWVFALTRRKGIGRRLVDAVRASFIYGSYISTEEIAFSDPTPDGKRFASSYCHVPDFLVYNFIS</sequence>
<protein>
    <submittedName>
        <fullName evidence="14">Establishment of sister chromatid cohesion N-acetyltransferase 2</fullName>
    </submittedName>
</protein>
<evidence type="ECO:0000256" key="6">
    <source>
        <dbReference type="ARBA" id="ARBA00022833"/>
    </source>
</evidence>
<feature type="compositionally biased region" description="Polar residues" evidence="11">
    <location>
        <begin position="84"/>
        <end position="112"/>
    </location>
</feature>
<evidence type="ECO:0000256" key="1">
    <source>
        <dbReference type="ARBA" id="ARBA00004123"/>
    </source>
</evidence>
<evidence type="ECO:0000313" key="15">
    <source>
        <dbReference type="Proteomes" id="UP000694569"/>
    </source>
</evidence>
<dbReference type="GO" id="GO:0061733">
    <property type="term" value="F:protein-lysine-acetyltransferase activity"/>
    <property type="evidence" value="ECO:0007669"/>
    <property type="project" value="TreeGrafter"/>
</dbReference>
<evidence type="ECO:0000256" key="9">
    <source>
        <dbReference type="ARBA" id="ARBA00023315"/>
    </source>
</evidence>
<evidence type="ECO:0000256" key="3">
    <source>
        <dbReference type="ARBA" id="ARBA00022679"/>
    </source>
</evidence>
<keyword evidence="6" id="KW-0862">Zinc</keyword>
<reference evidence="14" key="2">
    <citation type="submission" date="2025-09" db="UniProtKB">
        <authorList>
            <consortium name="Ensembl"/>
        </authorList>
    </citation>
    <scope>IDENTIFICATION</scope>
</reference>
<feature type="compositionally biased region" description="Polar residues" evidence="11">
    <location>
        <begin position="36"/>
        <end position="54"/>
    </location>
</feature>
<evidence type="ECO:0000259" key="13">
    <source>
        <dbReference type="Pfam" id="PF13880"/>
    </source>
</evidence>
<evidence type="ECO:0000256" key="7">
    <source>
        <dbReference type="ARBA" id="ARBA00023242"/>
    </source>
</evidence>
<keyword evidence="3" id="KW-0808">Transferase</keyword>
<dbReference type="GO" id="GO:0000785">
    <property type="term" value="C:chromatin"/>
    <property type="evidence" value="ECO:0007669"/>
    <property type="project" value="TreeGrafter"/>
</dbReference>
<keyword evidence="9" id="KW-0012">Acyltransferase</keyword>
<evidence type="ECO:0000259" key="12">
    <source>
        <dbReference type="Pfam" id="PF13878"/>
    </source>
</evidence>
<proteinExistence type="inferred from homology"/>
<dbReference type="PANTHER" id="PTHR45884">
    <property type="entry name" value="N-ACETYLTRANSFERASE ECO"/>
    <property type="match status" value="1"/>
</dbReference>
<dbReference type="AlphaFoldDB" id="A0A8C5MGX9"/>
<feature type="region of interest" description="Disordered" evidence="11">
    <location>
        <begin position="262"/>
        <end position="321"/>
    </location>
</feature>